<evidence type="ECO:0000256" key="2">
    <source>
        <dbReference type="ARBA" id="ARBA00023015"/>
    </source>
</evidence>
<evidence type="ECO:0000259" key="7">
    <source>
        <dbReference type="SMART" id="SM00421"/>
    </source>
</evidence>
<name>A0ABP9HGW3_9ACTN</name>
<sequence length="184" mass="20602">MSRDEGFSDWAIATTPQLLRLGRLLAGDGHSSEDLVQDVLERVYVKWSRIENPTAYARQALAHASMSYWRLRGRRREVNLDVVAEPAGSTRHITAVDDRSEAMSLLRQLPARQRAVLALRYLDDCSEQEIADILGVSVGTVKSHGARALTRLRQLDTHLTGPAQASRRSPDITRLIHRPEDSTP</sequence>
<dbReference type="CDD" id="cd06171">
    <property type="entry name" value="Sigma70_r4"/>
    <property type="match status" value="1"/>
</dbReference>
<keyword evidence="5" id="KW-0804">Transcription</keyword>
<dbReference type="InterPro" id="IPR013249">
    <property type="entry name" value="RNA_pol_sigma70_r4_t2"/>
</dbReference>
<dbReference type="InterPro" id="IPR014325">
    <property type="entry name" value="RNA_pol_sigma-E_actinobac"/>
</dbReference>
<dbReference type="InterPro" id="IPR013324">
    <property type="entry name" value="RNA_pol_sigma_r3/r4-like"/>
</dbReference>
<evidence type="ECO:0000256" key="3">
    <source>
        <dbReference type="ARBA" id="ARBA00023082"/>
    </source>
</evidence>
<dbReference type="RefSeq" id="WP_345711349.1">
    <property type="nucleotide sequence ID" value="NZ_BAABIL010000132.1"/>
</dbReference>
<dbReference type="EMBL" id="BAABIL010000132">
    <property type="protein sequence ID" value="GAA4970523.1"/>
    <property type="molecule type" value="Genomic_DNA"/>
</dbReference>
<dbReference type="PANTHER" id="PTHR43133:SF50">
    <property type="entry name" value="ECF RNA POLYMERASE SIGMA FACTOR SIGM"/>
    <property type="match status" value="1"/>
</dbReference>
<dbReference type="Pfam" id="PF04542">
    <property type="entry name" value="Sigma70_r2"/>
    <property type="match status" value="1"/>
</dbReference>
<dbReference type="PANTHER" id="PTHR43133">
    <property type="entry name" value="RNA POLYMERASE ECF-TYPE SIGMA FACTO"/>
    <property type="match status" value="1"/>
</dbReference>
<dbReference type="Proteomes" id="UP001501195">
    <property type="component" value="Unassembled WGS sequence"/>
</dbReference>
<organism evidence="8 9">
    <name type="scientific">Kineococcus glutinatus</name>
    <dbReference type="NCBI Taxonomy" id="1070872"/>
    <lineage>
        <taxon>Bacteria</taxon>
        <taxon>Bacillati</taxon>
        <taxon>Actinomycetota</taxon>
        <taxon>Actinomycetes</taxon>
        <taxon>Kineosporiales</taxon>
        <taxon>Kineosporiaceae</taxon>
        <taxon>Kineococcus</taxon>
    </lineage>
</organism>
<dbReference type="InterPro" id="IPR039425">
    <property type="entry name" value="RNA_pol_sigma-70-like"/>
</dbReference>
<dbReference type="InterPro" id="IPR036388">
    <property type="entry name" value="WH-like_DNA-bd_sf"/>
</dbReference>
<dbReference type="InterPro" id="IPR013325">
    <property type="entry name" value="RNA_pol_sigma_r2"/>
</dbReference>
<proteinExistence type="inferred from homology"/>
<dbReference type="Gene3D" id="1.10.10.10">
    <property type="entry name" value="Winged helix-like DNA-binding domain superfamily/Winged helix DNA-binding domain"/>
    <property type="match status" value="1"/>
</dbReference>
<evidence type="ECO:0000256" key="4">
    <source>
        <dbReference type="ARBA" id="ARBA00023125"/>
    </source>
</evidence>
<dbReference type="SUPFAM" id="SSF88659">
    <property type="entry name" value="Sigma3 and sigma4 domains of RNA polymerase sigma factors"/>
    <property type="match status" value="1"/>
</dbReference>
<evidence type="ECO:0000256" key="6">
    <source>
        <dbReference type="SAM" id="MobiDB-lite"/>
    </source>
</evidence>
<dbReference type="NCBIfam" id="TIGR02983">
    <property type="entry name" value="SigE-fam_strep"/>
    <property type="match status" value="1"/>
</dbReference>
<keyword evidence="4" id="KW-0238">DNA-binding</keyword>
<dbReference type="InterPro" id="IPR014284">
    <property type="entry name" value="RNA_pol_sigma-70_dom"/>
</dbReference>
<evidence type="ECO:0000313" key="8">
    <source>
        <dbReference type="EMBL" id="GAA4970523.1"/>
    </source>
</evidence>
<dbReference type="InterPro" id="IPR000792">
    <property type="entry name" value="Tscrpt_reg_LuxR_C"/>
</dbReference>
<keyword evidence="3" id="KW-0731">Sigma factor</keyword>
<feature type="domain" description="HTH luxR-type" evidence="7">
    <location>
        <begin position="106"/>
        <end position="169"/>
    </location>
</feature>
<evidence type="ECO:0000256" key="1">
    <source>
        <dbReference type="ARBA" id="ARBA00010641"/>
    </source>
</evidence>
<dbReference type="Gene3D" id="1.10.1740.10">
    <property type="match status" value="1"/>
</dbReference>
<accession>A0ABP9HGW3</accession>
<keyword evidence="2" id="KW-0805">Transcription regulation</keyword>
<comment type="caution">
    <text evidence="8">The sequence shown here is derived from an EMBL/GenBank/DDBJ whole genome shotgun (WGS) entry which is preliminary data.</text>
</comment>
<reference evidence="9" key="1">
    <citation type="journal article" date="2019" name="Int. J. Syst. Evol. Microbiol.">
        <title>The Global Catalogue of Microorganisms (GCM) 10K type strain sequencing project: providing services to taxonomists for standard genome sequencing and annotation.</title>
        <authorList>
            <consortium name="The Broad Institute Genomics Platform"/>
            <consortium name="The Broad Institute Genome Sequencing Center for Infectious Disease"/>
            <person name="Wu L."/>
            <person name="Ma J."/>
        </authorList>
    </citation>
    <scope>NUCLEOTIDE SEQUENCE [LARGE SCALE GENOMIC DNA]</scope>
    <source>
        <strain evidence="9">JCM 18126</strain>
    </source>
</reference>
<evidence type="ECO:0000256" key="5">
    <source>
        <dbReference type="ARBA" id="ARBA00023163"/>
    </source>
</evidence>
<feature type="region of interest" description="Disordered" evidence="6">
    <location>
        <begin position="160"/>
        <end position="184"/>
    </location>
</feature>
<protein>
    <submittedName>
        <fullName evidence="8">SigE family RNA polymerase sigma factor</fullName>
    </submittedName>
</protein>
<dbReference type="Pfam" id="PF08281">
    <property type="entry name" value="Sigma70_r4_2"/>
    <property type="match status" value="1"/>
</dbReference>
<comment type="similarity">
    <text evidence="1">Belongs to the sigma-70 factor family. ECF subfamily.</text>
</comment>
<dbReference type="InterPro" id="IPR007627">
    <property type="entry name" value="RNA_pol_sigma70_r2"/>
</dbReference>
<keyword evidence="9" id="KW-1185">Reference proteome</keyword>
<dbReference type="SMART" id="SM00421">
    <property type="entry name" value="HTH_LUXR"/>
    <property type="match status" value="1"/>
</dbReference>
<dbReference type="NCBIfam" id="TIGR02937">
    <property type="entry name" value="sigma70-ECF"/>
    <property type="match status" value="1"/>
</dbReference>
<dbReference type="SUPFAM" id="SSF88946">
    <property type="entry name" value="Sigma2 domain of RNA polymerase sigma factors"/>
    <property type="match status" value="1"/>
</dbReference>
<evidence type="ECO:0000313" key="9">
    <source>
        <dbReference type="Proteomes" id="UP001501195"/>
    </source>
</evidence>
<gene>
    <name evidence="8" type="ORF">GCM10023225_10670</name>
</gene>